<evidence type="ECO:0000313" key="3">
    <source>
        <dbReference type="Proteomes" id="UP001318860"/>
    </source>
</evidence>
<organism evidence="2 3">
    <name type="scientific">Rehmannia glutinosa</name>
    <name type="common">Chinese foxglove</name>
    <dbReference type="NCBI Taxonomy" id="99300"/>
    <lineage>
        <taxon>Eukaryota</taxon>
        <taxon>Viridiplantae</taxon>
        <taxon>Streptophyta</taxon>
        <taxon>Embryophyta</taxon>
        <taxon>Tracheophyta</taxon>
        <taxon>Spermatophyta</taxon>
        <taxon>Magnoliopsida</taxon>
        <taxon>eudicotyledons</taxon>
        <taxon>Gunneridae</taxon>
        <taxon>Pentapetalae</taxon>
        <taxon>asterids</taxon>
        <taxon>lamiids</taxon>
        <taxon>Lamiales</taxon>
        <taxon>Orobanchaceae</taxon>
        <taxon>Rehmannieae</taxon>
        <taxon>Rehmannia</taxon>
    </lineage>
</organism>
<comment type="similarity">
    <text evidence="1">Belongs to the multi antimicrobial extrusion (MATE) (TC 2.A.66.1) family.</text>
</comment>
<dbReference type="EMBL" id="JABTTQ020000008">
    <property type="protein sequence ID" value="KAK6150370.1"/>
    <property type="molecule type" value="Genomic_DNA"/>
</dbReference>
<dbReference type="Proteomes" id="UP001318860">
    <property type="component" value="Unassembled WGS sequence"/>
</dbReference>
<keyword evidence="3" id="KW-1185">Reference proteome</keyword>
<name>A0ABR0WVY9_REHGL</name>
<protein>
    <submittedName>
        <fullName evidence="2">Uncharacterized protein</fullName>
    </submittedName>
</protein>
<dbReference type="Pfam" id="PF01554">
    <property type="entry name" value="MatE"/>
    <property type="match status" value="1"/>
</dbReference>
<proteinExistence type="inferred from homology"/>
<gene>
    <name evidence="2" type="ORF">DH2020_015302</name>
</gene>
<dbReference type="PANTHER" id="PTHR11206">
    <property type="entry name" value="MULTIDRUG RESISTANCE PROTEIN"/>
    <property type="match status" value="1"/>
</dbReference>
<sequence>MGEESKAPLLVKFENRSHENEGGLGRRFWVESKMLWRIIGPAILSRLSTYSYNVVTQAFAGHLGDTELAAISILISVITGFDFGLLYGNHETC</sequence>
<evidence type="ECO:0000313" key="2">
    <source>
        <dbReference type="EMBL" id="KAK6150370.1"/>
    </source>
</evidence>
<evidence type="ECO:0000256" key="1">
    <source>
        <dbReference type="ARBA" id="ARBA00010199"/>
    </source>
</evidence>
<reference evidence="2 3" key="1">
    <citation type="journal article" date="2021" name="Comput. Struct. Biotechnol. J.">
        <title>De novo genome assembly of the potent medicinal plant Rehmannia glutinosa using nanopore technology.</title>
        <authorList>
            <person name="Ma L."/>
            <person name="Dong C."/>
            <person name="Song C."/>
            <person name="Wang X."/>
            <person name="Zheng X."/>
            <person name="Niu Y."/>
            <person name="Chen S."/>
            <person name="Feng W."/>
        </authorList>
    </citation>
    <scope>NUCLEOTIDE SEQUENCE [LARGE SCALE GENOMIC DNA]</scope>
    <source>
        <strain evidence="2">DH-2019</strain>
    </source>
</reference>
<comment type="caution">
    <text evidence="2">The sequence shown here is derived from an EMBL/GenBank/DDBJ whole genome shotgun (WGS) entry which is preliminary data.</text>
</comment>
<accession>A0ABR0WVY9</accession>
<dbReference type="InterPro" id="IPR002528">
    <property type="entry name" value="MATE_fam"/>
</dbReference>